<reference evidence="2 3" key="2">
    <citation type="submission" date="2017-11" db="EMBL/GenBank/DDBJ databases">
        <title>Lysogenic conversion of Stenotrophomonas maltophilia by temperate phage DLP4.</title>
        <authorList>
            <person name="Dennis J."/>
            <person name="Stothard P."/>
        </authorList>
    </citation>
    <scope>NUCLEOTIDE SEQUENCE [LARGE SCALE GENOMIC DNA]</scope>
</reference>
<feature type="region of interest" description="Disordered" evidence="1">
    <location>
        <begin position="234"/>
        <end position="257"/>
    </location>
</feature>
<dbReference type="EMBL" id="MG189906">
    <property type="protein sequence ID" value="ATS92312.1"/>
    <property type="molecule type" value="Genomic_DNA"/>
</dbReference>
<evidence type="ECO:0000313" key="3">
    <source>
        <dbReference type="Proteomes" id="UP000241675"/>
    </source>
</evidence>
<evidence type="ECO:0000313" key="2">
    <source>
        <dbReference type="EMBL" id="ATS92312.1"/>
    </source>
</evidence>
<proteinExistence type="predicted"/>
<keyword evidence="3" id="KW-1185">Reference proteome</keyword>
<dbReference type="Proteomes" id="UP000241675">
    <property type="component" value="Segment"/>
</dbReference>
<organism evidence="2 3">
    <name type="scientific">Stenotrophomonas phage vB_SmaS_DLP_5</name>
    <dbReference type="NCBI Taxonomy" id="2044561"/>
    <lineage>
        <taxon>Viruses</taxon>
        <taxon>Duplodnaviria</taxon>
        <taxon>Heunggongvirae</taxon>
        <taxon>Uroviricota</taxon>
        <taxon>Caudoviricetes</taxon>
        <taxon>Delepquintavirus</taxon>
        <taxon>Delepquintavirus DLP5</taxon>
    </lineage>
</organism>
<evidence type="ECO:0000256" key="1">
    <source>
        <dbReference type="SAM" id="MobiDB-lite"/>
    </source>
</evidence>
<gene>
    <name evidence="2" type="ORF">DLP05_057</name>
</gene>
<name>A0A2D2W2D9_9CAUD</name>
<reference evidence="3" key="1">
    <citation type="submission" date="2017-10" db="EMBL/GenBank/DDBJ databases">
        <authorList>
            <person name="Peters D.L."/>
        </authorList>
    </citation>
    <scope>NUCLEOTIDE SEQUENCE [LARGE SCALE GENOMIC DNA]</scope>
</reference>
<accession>A0A2D2W2D9</accession>
<protein>
    <submittedName>
        <fullName evidence="2">Uncharacterized protein</fullName>
    </submittedName>
</protein>
<sequence>MGVSWLKTGADSAKAAEQAKAEAEAKKAEMGNMFRFFIKKGEDARITFVDGELSSQGFLLPPRFYEHTVMFNGNWTNFVCPEKTSPELGHKCPLCETGDYASLVALFTVVDHRTYKSPTTGKTYKDTTKLFVAKSGTYEMLNKIAIKRDGLIGCTFDVSRMGDKAPAVGSMFDFVEKNDPEKLKGVWTRSYKDKDGKEVTEDSFKVADYDKEIVFRTGDELRALGFGKGAHTGSGFAGANPGGSQQSAESKDYSNEL</sequence>